<dbReference type="SUPFAM" id="SSF48452">
    <property type="entry name" value="TPR-like"/>
    <property type="match status" value="1"/>
</dbReference>
<feature type="compositionally biased region" description="Polar residues" evidence="4">
    <location>
        <begin position="1343"/>
        <end position="1359"/>
    </location>
</feature>
<feature type="compositionally biased region" description="Low complexity" evidence="4">
    <location>
        <begin position="1147"/>
        <end position="1163"/>
    </location>
</feature>
<feature type="compositionally biased region" description="Low complexity" evidence="4">
    <location>
        <begin position="1175"/>
        <end position="1184"/>
    </location>
</feature>
<feature type="region of interest" description="Disordered" evidence="4">
    <location>
        <begin position="1420"/>
        <end position="1462"/>
    </location>
</feature>
<evidence type="ECO:0000313" key="7">
    <source>
        <dbReference type="Proteomes" id="UP001642540"/>
    </source>
</evidence>
<keyword evidence="2 3" id="KW-0802">TPR repeat</keyword>
<feature type="region of interest" description="Disordered" evidence="4">
    <location>
        <begin position="325"/>
        <end position="362"/>
    </location>
</feature>
<dbReference type="Proteomes" id="UP001642540">
    <property type="component" value="Unassembled WGS sequence"/>
</dbReference>
<evidence type="ECO:0000256" key="3">
    <source>
        <dbReference type="PROSITE-ProRule" id="PRU00339"/>
    </source>
</evidence>
<keyword evidence="5" id="KW-1133">Transmembrane helix</keyword>
<feature type="region of interest" description="Disordered" evidence="4">
    <location>
        <begin position="1147"/>
        <end position="1218"/>
    </location>
</feature>
<feature type="region of interest" description="Disordered" evidence="4">
    <location>
        <begin position="1343"/>
        <end position="1364"/>
    </location>
</feature>
<feature type="region of interest" description="Disordered" evidence="4">
    <location>
        <begin position="956"/>
        <end position="983"/>
    </location>
</feature>
<keyword evidence="5" id="KW-0472">Membrane</keyword>
<keyword evidence="5" id="KW-0812">Transmembrane</keyword>
<dbReference type="Gene3D" id="1.25.40.10">
    <property type="entry name" value="Tetratricopeptide repeat domain"/>
    <property type="match status" value="2"/>
</dbReference>
<dbReference type="PROSITE" id="PS50005">
    <property type="entry name" value="TPR"/>
    <property type="match status" value="1"/>
</dbReference>
<organism evidence="6 7">
    <name type="scientific">Orchesella dallaii</name>
    <dbReference type="NCBI Taxonomy" id="48710"/>
    <lineage>
        <taxon>Eukaryota</taxon>
        <taxon>Metazoa</taxon>
        <taxon>Ecdysozoa</taxon>
        <taxon>Arthropoda</taxon>
        <taxon>Hexapoda</taxon>
        <taxon>Collembola</taxon>
        <taxon>Entomobryomorpha</taxon>
        <taxon>Entomobryoidea</taxon>
        <taxon>Orchesellidae</taxon>
        <taxon>Orchesellinae</taxon>
        <taxon>Orchesella</taxon>
    </lineage>
</organism>
<evidence type="ECO:0008006" key="8">
    <source>
        <dbReference type="Google" id="ProtNLM"/>
    </source>
</evidence>
<feature type="compositionally biased region" description="Basic and acidic residues" evidence="4">
    <location>
        <begin position="326"/>
        <end position="343"/>
    </location>
</feature>
<accession>A0ABP1RBA6</accession>
<feature type="region of interest" description="Disordered" evidence="4">
    <location>
        <begin position="751"/>
        <end position="785"/>
    </location>
</feature>
<evidence type="ECO:0000256" key="1">
    <source>
        <dbReference type="ARBA" id="ARBA00022737"/>
    </source>
</evidence>
<evidence type="ECO:0000256" key="2">
    <source>
        <dbReference type="ARBA" id="ARBA00022803"/>
    </source>
</evidence>
<name>A0ABP1RBA6_9HEXA</name>
<dbReference type="PANTHER" id="PTHR44943:SF8">
    <property type="entry name" value="TPR REPEAT-CONTAINING PROTEIN MJ0263"/>
    <property type="match status" value="1"/>
</dbReference>
<protein>
    <recommendedName>
        <fullName evidence="8">Calcineurin-binding protein cabin-1</fullName>
    </recommendedName>
</protein>
<evidence type="ECO:0000256" key="4">
    <source>
        <dbReference type="SAM" id="MobiDB-lite"/>
    </source>
</evidence>
<dbReference type="SMART" id="SM00028">
    <property type="entry name" value="TPR"/>
    <property type="match status" value="3"/>
</dbReference>
<feature type="transmembrane region" description="Helical" evidence="5">
    <location>
        <begin position="1476"/>
        <end position="1503"/>
    </location>
</feature>
<dbReference type="EMBL" id="CAXLJM020000068">
    <property type="protein sequence ID" value="CAL8124910.1"/>
    <property type="molecule type" value="Genomic_DNA"/>
</dbReference>
<feature type="repeat" description="TPR" evidence="3">
    <location>
        <begin position="258"/>
        <end position="291"/>
    </location>
</feature>
<feature type="region of interest" description="Disordered" evidence="4">
    <location>
        <begin position="1307"/>
        <end position="1326"/>
    </location>
</feature>
<keyword evidence="7" id="KW-1185">Reference proteome</keyword>
<feature type="compositionally biased region" description="Low complexity" evidence="4">
    <location>
        <begin position="1434"/>
        <end position="1453"/>
    </location>
</feature>
<dbReference type="InterPro" id="IPR019734">
    <property type="entry name" value="TPR_rpt"/>
</dbReference>
<keyword evidence="1" id="KW-0677">Repeat</keyword>
<reference evidence="6 7" key="1">
    <citation type="submission" date="2024-08" db="EMBL/GenBank/DDBJ databases">
        <authorList>
            <person name="Cucini C."/>
            <person name="Frati F."/>
        </authorList>
    </citation>
    <scope>NUCLEOTIDE SEQUENCE [LARGE SCALE GENOMIC DNA]</scope>
</reference>
<dbReference type="PANTHER" id="PTHR44943">
    <property type="entry name" value="CELLULOSE SYNTHASE OPERON PROTEIN C"/>
    <property type="match status" value="1"/>
</dbReference>
<gene>
    <name evidence="6" type="ORF">ODALV1_LOCUS20806</name>
</gene>
<proteinExistence type="predicted"/>
<evidence type="ECO:0000256" key="5">
    <source>
        <dbReference type="SAM" id="Phobius"/>
    </source>
</evidence>
<feature type="compositionally biased region" description="Basic and acidic residues" evidence="4">
    <location>
        <begin position="1423"/>
        <end position="1433"/>
    </location>
</feature>
<comment type="caution">
    <text evidence="6">The sequence shown here is derived from an EMBL/GenBank/DDBJ whole genome shotgun (WGS) entry which is preliminary data.</text>
</comment>
<feature type="compositionally biased region" description="Polar residues" evidence="4">
    <location>
        <begin position="764"/>
        <end position="775"/>
    </location>
</feature>
<dbReference type="InterPro" id="IPR011990">
    <property type="entry name" value="TPR-like_helical_dom_sf"/>
</dbReference>
<dbReference type="InterPro" id="IPR051685">
    <property type="entry name" value="Ycf3/AcsC/BcsC/TPR_MFPF"/>
</dbReference>
<evidence type="ECO:0000313" key="6">
    <source>
        <dbReference type="EMBL" id="CAL8124910.1"/>
    </source>
</evidence>
<sequence>MEEESANTNPRSGEEYYNKINNLLLSSTYFLHTVFQLKWKFETCTYWESTEKHGMQVWKRLAPQISKSIEGFHRNQIQKGCLEEWDFSTISVVLLNFGNQNGRFTIFKGVSSLVILAKELIDNSKQSLRREDYNRHLETYRESLKALQMDDELINQIINDMGVTSASAAWESAKTFLQNALSHVHGNEFEKAIKYYANAIVVPGLLPMHQSFVFEKLSECHLKLAQKLRLEEDPEWETVLEKAIDNANKALELNNLCWNAHNILAKCYRFNGKFKEALSHYEQLLDISPGQSQVKQEYNLSKVAAGITMEPEDVSKIFPQKTTQLQDEKIMKKKGENKSRGSGDCECPSSSSSSKCKVPNKKGLADTSLNTNISKVDVDVDLNAKVNTNSGVQLRINEANRELNYLTQLFNNKNNFNNTEHKEIINIMYKSGTDVYQTLALPPELYYKIKAVITKLYKSKFAENRVIGEEDMQIRYILIGMCLQGRVLSENLQNAMKLAKMGAEMYPQNPHYHGLVLDAYNELKDFEGGLRYMEEVWTKIPSHEGTAKLYYMEATYLDNVLGETDEDYGKRFVAYNKYIKALPNDHWRVPATYYRIAYYYMKLVSEEQSNEVKFIERQMVMARYVHHYFSRGQATEANVHPCFKSRLHSTHKPMVNEFLQSGALDKILKLKLTSQLEHLGIPQDDNSEIEVWERFAVDDSDGHPKQRIELAIRVVPKNAKSKSMLELDHGGCASQKKAPIFDVNRKKTKIKEGAKGLSPPLEGSSKSQLLPTETNLNDEETDSLPEGRQQKIIFKGQLPSHIAKVTAAMKVISEKTETLNALKREFFSRTKIETILRDEVEEKVTNEQLAVSENEIGKCNGIESVLDVLGEAQAQAFINKNLPIPMRQKNKDPLDRSRLVEKLGESSAESLSLMRKGSLEGEDSAVSIEGQAIDKLDLLLPEVPVNSEQVLHPVIETESSLQPPEFTALTDDNDHEPSPSPSNAAAVLMESLSATMNETASLTEVEVPDESHIELTVHEMKTLFSAPSVNETVANNESEETSTKVSPIAPLVKNILAMAEIAKNIESITKIKLKSSRNNHSYPEYNSPPPPEAAAALMKPTLSATMNGIASLTEANVPYESHNVPTVNEMQTLFSAPSVIEILANNASEESSETEVNNEFNSSHDPPLTNQLAVAFDSDNAADNDNIDKEPSSPPPPETAAVSELIPSSHESPAITEPASLTKVDVLVLTESHNVPTANEIPKMFSDPSNNENEASVITILASDNDVEISEDALSINELVSPSCNDSPPTATNVAMKSYDTPIVTEPNQTSTPISPTAPSHNQTLANDKKSTEILESAANYDFKSSQEAPPTNQLTIPSDSPAVNKPTSRLALTVNVNGIPVTSAHLKTAVIVCENPPSQRPKTLPINVKVIAEKTPAFMKPEGAEPKSRPDEPTALPLEETPPLTLKETTTTSPQAVQAQPQNDEVNNFSLQLPLYFMAIYCFAQGQPFLGICIVVYVLFILEHAN</sequence>